<accession>A0A9N9JKS8</accession>
<keyword evidence="2" id="KW-1185">Reference proteome</keyword>
<name>A0A9N9JKS8_9GLOM</name>
<sequence>VDRGGCQETEAEKTCANMFRRCITGGNRKNMLCIFRRWKIDEIEAEKTLFS</sequence>
<gene>
    <name evidence="1" type="ORF">AMORRO_LOCUS17732</name>
</gene>
<proteinExistence type="predicted"/>
<protein>
    <submittedName>
        <fullName evidence="1">8280_t:CDS:1</fullName>
    </submittedName>
</protein>
<comment type="caution">
    <text evidence="1">The sequence shown here is derived from an EMBL/GenBank/DDBJ whole genome shotgun (WGS) entry which is preliminary data.</text>
</comment>
<organism evidence="1 2">
    <name type="scientific">Acaulospora morrowiae</name>
    <dbReference type="NCBI Taxonomy" id="94023"/>
    <lineage>
        <taxon>Eukaryota</taxon>
        <taxon>Fungi</taxon>
        <taxon>Fungi incertae sedis</taxon>
        <taxon>Mucoromycota</taxon>
        <taxon>Glomeromycotina</taxon>
        <taxon>Glomeromycetes</taxon>
        <taxon>Diversisporales</taxon>
        <taxon>Acaulosporaceae</taxon>
        <taxon>Acaulospora</taxon>
    </lineage>
</organism>
<dbReference type="EMBL" id="CAJVPV010056691">
    <property type="protein sequence ID" value="CAG8785986.1"/>
    <property type="molecule type" value="Genomic_DNA"/>
</dbReference>
<evidence type="ECO:0000313" key="2">
    <source>
        <dbReference type="Proteomes" id="UP000789342"/>
    </source>
</evidence>
<dbReference type="AlphaFoldDB" id="A0A9N9JKS8"/>
<feature type="non-terminal residue" evidence="1">
    <location>
        <position position="1"/>
    </location>
</feature>
<feature type="non-terminal residue" evidence="1">
    <location>
        <position position="51"/>
    </location>
</feature>
<dbReference type="Proteomes" id="UP000789342">
    <property type="component" value="Unassembled WGS sequence"/>
</dbReference>
<reference evidence="1" key="1">
    <citation type="submission" date="2021-06" db="EMBL/GenBank/DDBJ databases">
        <authorList>
            <person name="Kallberg Y."/>
            <person name="Tangrot J."/>
            <person name="Rosling A."/>
        </authorList>
    </citation>
    <scope>NUCLEOTIDE SEQUENCE</scope>
    <source>
        <strain evidence="1">CL551</strain>
    </source>
</reference>
<evidence type="ECO:0000313" key="1">
    <source>
        <dbReference type="EMBL" id="CAG8785986.1"/>
    </source>
</evidence>